<feature type="transmembrane region" description="Helical" evidence="1">
    <location>
        <begin position="14"/>
        <end position="32"/>
    </location>
</feature>
<sequence length="388" mass="44821">MANRSLCVYLHGRYWWTVLLPICVASGLYLFVLHHYQSLSYRDPTSFFFDHSRAYERHYSTRRITESQNFLSASSDAPTPRRLPWEDPILCVGIVTVRRREDQYVGLTLASLLDGLNQSERNNIYINLFFADTDPLQHPAFAEKWAETLPDRLLTYSRDHPEFTKLQAWERDGYYQNKSVNDYKHLMNACYETGAKYIAMIEDDTLAVKGWLGPTLQALNVVEQRTSGHEWIYLRLFYTESLLGWNSEEWPQYLFWSFVVWASSTAAMIAARKWLKAPNLLASSIVWTTMWPIPSGVHVMNKYGCCSQGLIFPHFIIRRVLDLVNSAEDLFVDMMLENIADSEGLSRFAVVPSILQHIGATSSKGYGFDFSATSLWNFRFEEYSPSGI</sequence>
<dbReference type="CDD" id="cd22189">
    <property type="entry name" value="PGAP4-like_fungal"/>
    <property type="match status" value="1"/>
</dbReference>
<reference evidence="2" key="2">
    <citation type="submission" date="2020-02" db="EMBL/GenBank/DDBJ databases">
        <authorList>
            <person name="Gilchrist C.L.M."/>
            <person name="Chooi Y.-H."/>
        </authorList>
    </citation>
    <scope>NUCLEOTIDE SEQUENCE</scope>
    <source>
        <strain evidence="2">MST-FP2251</strain>
    </source>
</reference>
<keyword evidence="3" id="KW-1185">Reference proteome</keyword>
<dbReference type="PANTHER" id="PTHR31410">
    <property type="entry name" value="TRANSMEMBRANE PROTEIN 246"/>
    <property type="match status" value="1"/>
</dbReference>
<reference evidence="2" key="1">
    <citation type="journal article" date="2019" name="Beilstein J. Org. Chem.">
        <title>Nanangenines: drimane sesquiterpenoids as the dominant metabolite cohort of a novel Australian fungus, Aspergillus nanangensis.</title>
        <authorList>
            <person name="Lacey H.J."/>
            <person name="Gilchrist C.L.M."/>
            <person name="Crombie A."/>
            <person name="Kalaitzis J.A."/>
            <person name="Vuong D."/>
            <person name="Rutledge P.J."/>
            <person name="Turner P."/>
            <person name="Pitt J.I."/>
            <person name="Lacey E."/>
            <person name="Chooi Y.H."/>
            <person name="Piggott A.M."/>
        </authorList>
    </citation>
    <scope>NUCLEOTIDE SEQUENCE</scope>
    <source>
        <strain evidence="2">MST-FP2251</strain>
    </source>
</reference>
<comment type="caution">
    <text evidence="2">The sequence shown here is derived from an EMBL/GenBank/DDBJ whole genome shotgun (WGS) entry which is preliminary data.</text>
</comment>
<evidence type="ECO:0000313" key="2">
    <source>
        <dbReference type="EMBL" id="KAF9883760.1"/>
    </source>
</evidence>
<protein>
    <recommendedName>
        <fullName evidence="4">Integral membrane protein</fullName>
    </recommendedName>
</protein>
<organism evidence="2 3">
    <name type="scientific">Aspergillus nanangensis</name>
    <dbReference type="NCBI Taxonomy" id="2582783"/>
    <lineage>
        <taxon>Eukaryota</taxon>
        <taxon>Fungi</taxon>
        <taxon>Dikarya</taxon>
        <taxon>Ascomycota</taxon>
        <taxon>Pezizomycotina</taxon>
        <taxon>Eurotiomycetes</taxon>
        <taxon>Eurotiomycetidae</taxon>
        <taxon>Eurotiales</taxon>
        <taxon>Aspergillaceae</taxon>
        <taxon>Aspergillus</taxon>
        <taxon>Aspergillus subgen. Circumdati</taxon>
    </lineage>
</organism>
<keyword evidence="1" id="KW-0812">Transmembrane</keyword>
<name>A0AAD4CC68_ASPNN</name>
<dbReference type="Proteomes" id="UP001194746">
    <property type="component" value="Unassembled WGS sequence"/>
</dbReference>
<accession>A0AAD4CC68</accession>
<keyword evidence="1" id="KW-1133">Transmembrane helix</keyword>
<proteinExistence type="predicted"/>
<gene>
    <name evidence="2" type="ORF">FE257_002826</name>
</gene>
<dbReference type="EMBL" id="VCAU01000149">
    <property type="protein sequence ID" value="KAF9883760.1"/>
    <property type="molecule type" value="Genomic_DNA"/>
</dbReference>
<dbReference type="GO" id="GO:0016757">
    <property type="term" value="F:glycosyltransferase activity"/>
    <property type="evidence" value="ECO:0007669"/>
    <property type="project" value="InterPro"/>
</dbReference>
<dbReference type="GO" id="GO:0000139">
    <property type="term" value="C:Golgi membrane"/>
    <property type="evidence" value="ECO:0007669"/>
    <property type="project" value="InterPro"/>
</dbReference>
<evidence type="ECO:0000313" key="3">
    <source>
        <dbReference type="Proteomes" id="UP001194746"/>
    </source>
</evidence>
<dbReference type="PANTHER" id="PTHR31410:SF1">
    <property type="entry name" value="POST-GPI ATTACHMENT TO PROTEINS FACTOR 4"/>
    <property type="match status" value="1"/>
</dbReference>
<dbReference type="AlphaFoldDB" id="A0AAD4CC68"/>
<keyword evidence="1" id="KW-0472">Membrane</keyword>
<dbReference type="GO" id="GO:0006506">
    <property type="term" value="P:GPI anchor biosynthetic process"/>
    <property type="evidence" value="ECO:0007669"/>
    <property type="project" value="InterPro"/>
</dbReference>
<evidence type="ECO:0008006" key="4">
    <source>
        <dbReference type="Google" id="ProtNLM"/>
    </source>
</evidence>
<evidence type="ECO:0000256" key="1">
    <source>
        <dbReference type="SAM" id="Phobius"/>
    </source>
</evidence>
<dbReference type="InterPro" id="IPR029675">
    <property type="entry name" value="PGAP4"/>
</dbReference>